<organism evidence="2 3">
    <name type="scientific">Frankliniella fusca</name>
    <dbReference type="NCBI Taxonomy" id="407009"/>
    <lineage>
        <taxon>Eukaryota</taxon>
        <taxon>Metazoa</taxon>
        <taxon>Ecdysozoa</taxon>
        <taxon>Arthropoda</taxon>
        <taxon>Hexapoda</taxon>
        <taxon>Insecta</taxon>
        <taxon>Pterygota</taxon>
        <taxon>Neoptera</taxon>
        <taxon>Paraneoptera</taxon>
        <taxon>Thysanoptera</taxon>
        <taxon>Terebrantia</taxon>
        <taxon>Thripoidea</taxon>
        <taxon>Thripidae</taxon>
        <taxon>Frankliniella</taxon>
    </lineage>
</organism>
<feature type="region of interest" description="Disordered" evidence="1">
    <location>
        <begin position="1"/>
        <end position="23"/>
    </location>
</feature>
<name>A0AAE1LGY2_9NEOP</name>
<dbReference type="PANTHER" id="PTHR46579:SF1">
    <property type="entry name" value="F5_8 TYPE C DOMAIN-CONTAINING PROTEIN"/>
    <property type="match status" value="1"/>
</dbReference>
<reference evidence="2" key="2">
    <citation type="journal article" date="2023" name="BMC Genomics">
        <title>Pest status, molecular evolution, and epigenetic factors derived from the genome assembly of Frankliniella fusca, a thysanopteran phytovirus vector.</title>
        <authorList>
            <person name="Catto M.A."/>
            <person name="Labadie P.E."/>
            <person name="Jacobson A.L."/>
            <person name="Kennedy G.G."/>
            <person name="Srinivasan R."/>
            <person name="Hunt B.G."/>
        </authorList>
    </citation>
    <scope>NUCLEOTIDE SEQUENCE</scope>
    <source>
        <strain evidence="2">PL_HMW_Pooled</strain>
    </source>
</reference>
<sequence length="798" mass="92296">MDSCCTMSESDTDSSSQDDNFDTEYYEKIEREVEIIDDSDNKSSHPAEILLQNKAALLISDLKENANTTQVAINRMIAGVNAMMPHYNDFVKNELLKRSQSGIIRVEDVINFFQFLDGQNIFEGVQTSYRQKWYEKEMWPEHLEFRKIILKWKTVMHKDKIVEVPKDFGYRVSFYHQLHILLQNDEVLKCIDHPKPSLQNKFTSILDGYIYQSHEVVKLDPHALAFILYVDDVACTDVLSSYQDHGIRNYSWTLANIYPELRSTLRTINLLALANAKVAKKYKNEPFLRDFIFWINKLSSKEGVTFKIKNVDRVFHGFLLIVIGDLPASGNIGGFKESASAKCPCRTCFVCLEDICNFLSEDDVVLRNQQLHKEQLQMMKEANDDNISLDQEERIIFSDSEDDLPQEKRPLCAQAAQLSTKFGINDESCLLKLTHFDCCRSMPHDIMHVFLEGILKSECHYILQDSIGPKKLSLAEVNFFLENYDYEQWKTDKPSPIETKHMKSGLRQNSSQVLMLSTLLPFVVQEHCDEKKLQNFVLLLMIFNLCLSHEIEVQDIDCLKKMIREYLEHFNILYPNKFVPKHHFLIHLPTQIYLFGPLTEQWAMRFEAFHSQMKRLTKVLHNAKNLVFSLMTRLLSKRSLELRQLGANFLSKDILVPNISSETTLDNLMFQECILQVTRGLQASSKLLVLKTLKFHGAKYEPGALLHILDKKNTLPTFGVVCEIYGLEGRYYVIYHEVITLRATKVLNAYQFMFSSSSCYSALIVPDSFLPRVLHVKRNSIDYAVIRGNPKPQYAGVL</sequence>
<accession>A0AAE1LGY2</accession>
<protein>
    <submittedName>
        <fullName evidence="2">33 kDa chaperonin</fullName>
    </submittedName>
</protein>
<keyword evidence="3" id="KW-1185">Reference proteome</keyword>
<feature type="compositionally biased region" description="Low complexity" evidence="1">
    <location>
        <begin position="1"/>
        <end position="18"/>
    </location>
</feature>
<reference evidence="2" key="1">
    <citation type="submission" date="2021-07" db="EMBL/GenBank/DDBJ databases">
        <authorList>
            <person name="Catto M.A."/>
            <person name="Jacobson A."/>
            <person name="Kennedy G."/>
            <person name="Labadie P."/>
            <person name="Hunt B.G."/>
            <person name="Srinivasan R."/>
        </authorList>
    </citation>
    <scope>NUCLEOTIDE SEQUENCE</scope>
    <source>
        <strain evidence="2">PL_HMW_Pooled</strain>
        <tissue evidence="2">Head</tissue>
    </source>
</reference>
<evidence type="ECO:0000313" key="3">
    <source>
        <dbReference type="Proteomes" id="UP001219518"/>
    </source>
</evidence>
<gene>
    <name evidence="2" type="ORF">KUF71_007126</name>
</gene>
<comment type="caution">
    <text evidence="2">The sequence shown here is derived from an EMBL/GenBank/DDBJ whole genome shotgun (WGS) entry which is preliminary data.</text>
</comment>
<evidence type="ECO:0000256" key="1">
    <source>
        <dbReference type="SAM" id="MobiDB-lite"/>
    </source>
</evidence>
<dbReference type="EMBL" id="JAHWGI010000769">
    <property type="protein sequence ID" value="KAK3917647.1"/>
    <property type="molecule type" value="Genomic_DNA"/>
</dbReference>
<dbReference type="AlphaFoldDB" id="A0AAE1LGY2"/>
<evidence type="ECO:0000313" key="2">
    <source>
        <dbReference type="EMBL" id="KAK3917647.1"/>
    </source>
</evidence>
<proteinExistence type="predicted"/>
<dbReference type="Proteomes" id="UP001219518">
    <property type="component" value="Unassembled WGS sequence"/>
</dbReference>
<dbReference type="PANTHER" id="PTHR46579">
    <property type="entry name" value="F5/8 TYPE C DOMAIN-CONTAINING PROTEIN-RELATED"/>
    <property type="match status" value="1"/>
</dbReference>